<dbReference type="InterPro" id="IPR005825">
    <property type="entry name" value="Ribosomal_uL24_CS"/>
</dbReference>
<dbReference type="GO" id="GO:1990904">
    <property type="term" value="C:ribonucleoprotein complex"/>
    <property type="evidence" value="ECO:0007669"/>
    <property type="project" value="UniProtKB-KW"/>
</dbReference>
<dbReference type="CDD" id="cd06089">
    <property type="entry name" value="KOW_RPL26"/>
    <property type="match status" value="1"/>
</dbReference>
<comment type="caution">
    <text evidence="8">The sequence shown here is derived from an EMBL/GenBank/DDBJ whole genome shotgun (WGS) entry which is preliminary data.</text>
</comment>
<dbReference type="NCBIfam" id="TIGR01079">
    <property type="entry name" value="rplX_bact"/>
    <property type="match status" value="1"/>
</dbReference>
<dbReference type="GO" id="GO:0006412">
    <property type="term" value="P:translation"/>
    <property type="evidence" value="ECO:0007669"/>
    <property type="project" value="UniProtKB-UniRule"/>
</dbReference>
<comment type="subunit">
    <text evidence="5">Part of the 50S ribosomal subunit.</text>
</comment>
<gene>
    <name evidence="5" type="primary">rplX</name>
    <name evidence="8" type="ORF">A3J04_03230</name>
</gene>
<evidence type="ECO:0000259" key="7">
    <source>
        <dbReference type="SMART" id="SM00739"/>
    </source>
</evidence>
<dbReference type="GO" id="GO:0019843">
    <property type="term" value="F:rRNA binding"/>
    <property type="evidence" value="ECO:0007669"/>
    <property type="project" value="UniProtKB-UniRule"/>
</dbReference>
<dbReference type="InterPro" id="IPR057264">
    <property type="entry name" value="Ribosomal_uL24_C"/>
</dbReference>
<comment type="similarity">
    <text evidence="1 5 6">Belongs to the universal ribosomal protein uL24 family.</text>
</comment>
<evidence type="ECO:0000256" key="5">
    <source>
        <dbReference type="HAMAP-Rule" id="MF_01326"/>
    </source>
</evidence>
<dbReference type="PROSITE" id="PS01108">
    <property type="entry name" value="RIBOSOMAL_L24"/>
    <property type="match status" value="1"/>
</dbReference>
<evidence type="ECO:0000313" key="9">
    <source>
        <dbReference type="Proteomes" id="UP000177954"/>
    </source>
</evidence>
<dbReference type="PANTHER" id="PTHR12903">
    <property type="entry name" value="MITOCHONDRIAL RIBOSOMAL PROTEIN L24"/>
    <property type="match status" value="1"/>
</dbReference>
<dbReference type="SUPFAM" id="SSF50104">
    <property type="entry name" value="Translation proteins SH3-like domain"/>
    <property type="match status" value="1"/>
</dbReference>
<dbReference type="Proteomes" id="UP000177954">
    <property type="component" value="Unassembled WGS sequence"/>
</dbReference>
<dbReference type="EMBL" id="MHNZ01000007">
    <property type="protein sequence ID" value="OGZ56805.1"/>
    <property type="molecule type" value="Genomic_DNA"/>
</dbReference>
<comment type="function">
    <text evidence="5">One of the proteins that surrounds the polypeptide exit tunnel on the outside of the subunit.</text>
</comment>
<evidence type="ECO:0000256" key="6">
    <source>
        <dbReference type="RuleBase" id="RU003477"/>
    </source>
</evidence>
<protein>
    <recommendedName>
        <fullName evidence="4 5">Large ribosomal subunit protein uL24</fullName>
    </recommendedName>
</protein>
<evidence type="ECO:0000256" key="2">
    <source>
        <dbReference type="ARBA" id="ARBA00022980"/>
    </source>
</evidence>
<dbReference type="SMART" id="SM00739">
    <property type="entry name" value="KOW"/>
    <property type="match status" value="1"/>
</dbReference>
<evidence type="ECO:0000313" key="8">
    <source>
        <dbReference type="EMBL" id="OGZ56805.1"/>
    </source>
</evidence>
<dbReference type="InterPro" id="IPR041988">
    <property type="entry name" value="Ribosomal_uL24_KOW"/>
</dbReference>
<dbReference type="Pfam" id="PF17136">
    <property type="entry name" value="ribosomal_L24"/>
    <property type="match status" value="1"/>
</dbReference>
<feature type="domain" description="KOW" evidence="7">
    <location>
        <begin position="2"/>
        <end position="29"/>
    </location>
</feature>
<dbReference type="InterPro" id="IPR003256">
    <property type="entry name" value="Ribosomal_uL24"/>
</dbReference>
<keyword evidence="5" id="KW-0699">rRNA-binding</keyword>
<evidence type="ECO:0000256" key="4">
    <source>
        <dbReference type="ARBA" id="ARBA00035206"/>
    </source>
</evidence>
<evidence type="ECO:0000256" key="3">
    <source>
        <dbReference type="ARBA" id="ARBA00023274"/>
    </source>
</evidence>
<evidence type="ECO:0000256" key="1">
    <source>
        <dbReference type="ARBA" id="ARBA00010618"/>
    </source>
</evidence>
<dbReference type="STRING" id="1802129.A3J04_03230"/>
<keyword evidence="5" id="KW-0694">RNA-binding</keyword>
<keyword evidence="3 5" id="KW-0687">Ribonucleoprotein</keyword>
<organism evidence="8 9">
    <name type="scientific">Candidatus Ryanbacteria bacterium RIFCSPLOWO2_02_FULL_47_14</name>
    <dbReference type="NCBI Taxonomy" id="1802129"/>
    <lineage>
        <taxon>Bacteria</taxon>
        <taxon>Candidatus Ryaniibacteriota</taxon>
    </lineage>
</organism>
<comment type="function">
    <text evidence="5">One of two assembly initiator proteins, it binds directly to the 5'-end of the 23S rRNA, where it nucleates assembly of the 50S subunit.</text>
</comment>
<accession>A0A1G2H2W1</accession>
<name>A0A1G2H2W1_9BACT</name>
<reference evidence="8 9" key="1">
    <citation type="journal article" date="2016" name="Nat. Commun.">
        <title>Thousands of microbial genomes shed light on interconnected biogeochemical processes in an aquifer system.</title>
        <authorList>
            <person name="Anantharaman K."/>
            <person name="Brown C.T."/>
            <person name="Hug L.A."/>
            <person name="Sharon I."/>
            <person name="Castelle C.J."/>
            <person name="Probst A.J."/>
            <person name="Thomas B.C."/>
            <person name="Singh A."/>
            <person name="Wilkins M.J."/>
            <person name="Karaoz U."/>
            <person name="Brodie E.L."/>
            <person name="Williams K.H."/>
            <person name="Hubbard S.S."/>
            <person name="Banfield J.F."/>
        </authorList>
    </citation>
    <scope>NUCLEOTIDE SEQUENCE [LARGE SCALE GENOMIC DNA]</scope>
</reference>
<dbReference type="AlphaFoldDB" id="A0A1G2H2W1"/>
<dbReference type="InterPro" id="IPR008991">
    <property type="entry name" value="Translation_prot_SH3-like_sf"/>
</dbReference>
<dbReference type="HAMAP" id="MF_01326_B">
    <property type="entry name" value="Ribosomal_uL24_B"/>
    <property type="match status" value="1"/>
</dbReference>
<dbReference type="Gene3D" id="2.30.30.30">
    <property type="match status" value="1"/>
</dbReference>
<keyword evidence="2 5" id="KW-0689">Ribosomal protein</keyword>
<dbReference type="GO" id="GO:0005840">
    <property type="term" value="C:ribosome"/>
    <property type="evidence" value="ECO:0007669"/>
    <property type="project" value="UniProtKB-KW"/>
</dbReference>
<sequence length="102" mass="11618">MKIRKGDTVRVMKGKNRGKQGKVLHTYPKVGKVLVEGINEKIRHTRPRRQGQKGQRVTVYHPVPVANVMVICSSCGKGTRVGFERRDDKKIRVCKKCKKSFS</sequence>
<dbReference type="InterPro" id="IPR005824">
    <property type="entry name" value="KOW"/>
</dbReference>
<proteinExistence type="inferred from homology"/>
<dbReference type="InterPro" id="IPR014722">
    <property type="entry name" value="Rib_uL2_dom2"/>
</dbReference>
<dbReference type="Pfam" id="PF00467">
    <property type="entry name" value="KOW"/>
    <property type="match status" value="1"/>
</dbReference>
<dbReference type="GO" id="GO:0003735">
    <property type="term" value="F:structural constituent of ribosome"/>
    <property type="evidence" value="ECO:0007669"/>
    <property type="project" value="InterPro"/>
</dbReference>